<accession>A0A922I4C1</accession>
<gene>
    <name evidence="3" type="primary">AGPAT3_1</name>
    <name evidence="3" type="ORF">DERF_004953</name>
</gene>
<dbReference type="AlphaFoldDB" id="A0A922I4C1"/>
<comment type="caution">
    <text evidence="3">The sequence shown here is derived from an EMBL/GenBank/DDBJ whole genome shotgun (WGS) entry which is preliminary data.</text>
</comment>
<dbReference type="Proteomes" id="UP000790347">
    <property type="component" value="Unassembled WGS sequence"/>
</dbReference>
<dbReference type="PANTHER" id="PTHR10983:SF24">
    <property type="entry name" value="1-ACYLGLYCEROL-3-PHOSPHATE O-ACYLTRANSFERASE 3, ISOFORM E-RELATED"/>
    <property type="match status" value="1"/>
</dbReference>
<dbReference type="GO" id="GO:0012505">
    <property type="term" value="C:endomembrane system"/>
    <property type="evidence" value="ECO:0007669"/>
    <property type="project" value="TreeGrafter"/>
</dbReference>
<evidence type="ECO:0000313" key="4">
    <source>
        <dbReference type="Proteomes" id="UP000790347"/>
    </source>
</evidence>
<keyword evidence="3" id="KW-0808">Transferase</keyword>
<feature type="transmembrane region" description="Helical" evidence="1">
    <location>
        <begin position="103"/>
        <end position="123"/>
    </location>
</feature>
<feature type="transmembrane region" description="Helical" evidence="1">
    <location>
        <begin position="329"/>
        <end position="349"/>
    </location>
</feature>
<feature type="domain" description="Phospholipid/glycerol acyltransferase" evidence="2">
    <location>
        <begin position="91"/>
        <end position="213"/>
    </location>
</feature>
<dbReference type="CDD" id="cd07990">
    <property type="entry name" value="LPLAT_LCLAT1-like"/>
    <property type="match status" value="1"/>
</dbReference>
<dbReference type="InterPro" id="IPR002123">
    <property type="entry name" value="Plipid/glycerol_acylTrfase"/>
</dbReference>
<evidence type="ECO:0000256" key="1">
    <source>
        <dbReference type="SAM" id="Phobius"/>
    </source>
</evidence>
<dbReference type="SMART" id="SM00563">
    <property type="entry name" value="PlsC"/>
    <property type="match status" value="1"/>
</dbReference>
<keyword evidence="3" id="KW-0012">Acyltransferase</keyword>
<name>A0A922I4C1_DERFA</name>
<evidence type="ECO:0000259" key="2">
    <source>
        <dbReference type="SMART" id="SM00563"/>
    </source>
</evidence>
<dbReference type="Pfam" id="PF01553">
    <property type="entry name" value="Acyltransferase"/>
    <property type="match status" value="1"/>
</dbReference>
<dbReference type="PANTHER" id="PTHR10983">
    <property type="entry name" value="1-ACYLGLYCEROL-3-PHOSPHATE ACYLTRANSFERASE-RELATED"/>
    <property type="match status" value="1"/>
</dbReference>
<reference evidence="3" key="1">
    <citation type="submission" date="2013-05" db="EMBL/GenBank/DDBJ databases">
        <authorList>
            <person name="Yim A.K.Y."/>
            <person name="Chan T.F."/>
            <person name="Ji K.M."/>
            <person name="Liu X.Y."/>
            <person name="Zhou J.W."/>
            <person name="Li R.Q."/>
            <person name="Yang K.Y."/>
            <person name="Li J."/>
            <person name="Li M."/>
            <person name="Law P.T.W."/>
            <person name="Wu Y.L."/>
            <person name="Cai Z.L."/>
            <person name="Qin H."/>
            <person name="Bao Y."/>
            <person name="Leung R.K.K."/>
            <person name="Ng P.K.S."/>
            <person name="Zou J."/>
            <person name="Zhong X.J."/>
            <person name="Ran P.X."/>
            <person name="Zhong N.S."/>
            <person name="Liu Z.G."/>
            <person name="Tsui S.K.W."/>
        </authorList>
    </citation>
    <scope>NUCLEOTIDE SEQUENCE</scope>
    <source>
        <strain evidence="3">Derf</strain>
        <tissue evidence="3">Whole organism</tissue>
    </source>
</reference>
<reference evidence="3" key="2">
    <citation type="journal article" date="2022" name="Res Sq">
        <title>Comparative Genomics Reveals Insights into the Divergent Evolution of Astigmatic Mites and Household Pest Adaptations.</title>
        <authorList>
            <person name="Xiong Q."/>
            <person name="Wan A.T.-Y."/>
            <person name="Liu X.-Y."/>
            <person name="Fung C.S.-H."/>
            <person name="Xiao X."/>
            <person name="Malainual N."/>
            <person name="Hou J."/>
            <person name="Wang L."/>
            <person name="Wang M."/>
            <person name="Yang K."/>
            <person name="Cui Y."/>
            <person name="Leung E."/>
            <person name="Nong W."/>
            <person name="Shin S.-K."/>
            <person name="Au S."/>
            <person name="Jeong K.Y."/>
            <person name="Chew F.T."/>
            <person name="Hui J."/>
            <person name="Leung T.F."/>
            <person name="Tungtrongchitr A."/>
            <person name="Zhong N."/>
            <person name="Liu Z."/>
            <person name="Tsui S."/>
        </authorList>
    </citation>
    <scope>NUCLEOTIDE SEQUENCE</scope>
    <source>
        <strain evidence="3">Derf</strain>
        <tissue evidence="3">Whole organism</tissue>
    </source>
</reference>
<keyword evidence="4" id="KW-1185">Reference proteome</keyword>
<dbReference type="GO" id="GO:0003841">
    <property type="term" value="F:1-acylglycerol-3-phosphate O-acyltransferase activity"/>
    <property type="evidence" value="ECO:0007669"/>
    <property type="project" value="TreeGrafter"/>
</dbReference>
<protein>
    <submittedName>
        <fullName evidence="3">1-acyl-sn-glycerol-3-phosphate acyltransferase gamma</fullName>
    </submittedName>
</protein>
<sequence>MNKSATMLNRLLFYTNLTLLFITCSVMSIIQWLNYMITSKIDRKWQLRINFLMQELIFSQFTVCLEWFCQTRIRLFVNKRKTFDSYGQKPALVISNHRYPNDFMFFLIFIKMFGPLGAAKSFVKYELRHVPIFGWSFLFSEHIFLKRDWQQDKKNISNSLKNLNNSIVPISVFFMPEGTRFTQRKHEIGIDYAKENQLPIFKHHLIPRAKGFNYILRYIHSNDDFNIYNMELIQAQDSADINWKNFFLCQKLSADFYLEQITANQLPEPDADDSKYTELLYEIFNKKVNPLDHTIVDQIVEQHRTHSFIPNCEVIINHQRSILTLLRCIAMNIVIGGSIVYYLFYYITFILHNPIIRWIFLLISIIVIYALYMAFKSAKVSNYGEKKAKKMN</sequence>
<keyword evidence="1" id="KW-0472">Membrane</keyword>
<dbReference type="EMBL" id="ASGP02000002">
    <property type="protein sequence ID" value="KAH9521282.1"/>
    <property type="molecule type" value="Genomic_DNA"/>
</dbReference>
<evidence type="ECO:0000313" key="3">
    <source>
        <dbReference type="EMBL" id="KAH9521282.1"/>
    </source>
</evidence>
<feature type="transmembrane region" description="Helical" evidence="1">
    <location>
        <begin position="12"/>
        <end position="33"/>
    </location>
</feature>
<feature type="transmembrane region" description="Helical" evidence="1">
    <location>
        <begin position="355"/>
        <end position="375"/>
    </location>
</feature>
<keyword evidence="1" id="KW-0812">Transmembrane</keyword>
<dbReference type="SUPFAM" id="SSF69593">
    <property type="entry name" value="Glycerol-3-phosphate (1)-acyltransferase"/>
    <property type="match status" value="1"/>
</dbReference>
<proteinExistence type="predicted"/>
<keyword evidence="1" id="KW-1133">Transmembrane helix</keyword>
<organism evidence="3 4">
    <name type="scientific">Dermatophagoides farinae</name>
    <name type="common">American house dust mite</name>
    <dbReference type="NCBI Taxonomy" id="6954"/>
    <lineage>
        <taxon>Eukaryota</taxon>
        <taxon>Metazoa</taxon>
        <taxon>Ecdysozoa</taxon>
        <taxon>Arthropoda</taxon>
        <taxon>Chelicerata</taxon>
        <taxon>Arachnida</taxon>
        <taxon>Acari</taxon>
        <taxon>Acariformes</taxon>
        <taxon>Sarcoptiformes</taxon>
        <taxon>Astigmata</taxon>
        <taxon>Psoroptidia</taxon>
        <taxon>Analgoidea</taxon>
        <taxon>Pyroglyphidae</taxon>
        <taxon>Dermatophagoidinae</taxon>
        <taxon>Dermatophagoides</taxon>
    </lineage>
</organism>